<dbReference type="EMBL" id="JASPKY010000096">
    <property type="protein sequence ID" value="KAK9737737.1"/>
    <property type="molecule type" value="Genomic_DNA"/>
</dbReference>
<dbReference type="PANTHER" id="PTHR17602">
    <property type="entry name" value="RIBOSOME BIOGENESIS REGULATORY PROTEIN"/>
    <property type="match status" value="1"/>
</dbReference>
<dbReference type="GO" id="GO:0000447">
    <property type="term" value="P:endonucleolytic cleavage in ITS1 to separate SSU-rRNA from 5.8S rRNA and LSU-rRNA from tricistronic rRNA transcript (SSU-rRNA, 5.8S rRNA, LSU-rRNA)"/>
    <property type="evidence" value="ECO:0007669"/>
    <property type="project" value="TreeGrafter"/>
</dbReference>
<dbReference type="InterPro" id="IPR007023">
    <property type="entry name" value="Ribosom_reg"/>
</dbReference>
<evidence type="ECO:0000313" key="7">
    <source>
        <dbReference type="EMBL" id="KAK9737737.1"/>
    </source>
</evidence>
<evidence type="ECO:0000256" key="5">
    <source>
        <dbReference type="RuleBase" id="RU364132"/>
    </source>
</evidence>
<dbReference type="GO" id="GO:0005730">
    <property type="term" value="C:nucleolus"/>
    <property type="evidence" value="ECO:0007669"/>
    <property type="project" value="TreeGrafter"/>
</dbReference>
<feature type="compositionally biased region" description="Basic residues" evidence="6">
    <location>
        <begin position="342"/>
        <end position="361"/>
    </location>
</feature>
<sequence length="361" mass="40677">MGCSKVRLTKRARLAMDLVAEILENGLQEQGKFKTITVEKHLELDYDLGSLLCVDNNELDSGLFNKNKDEYLRNLTRDNVQLLINQIWDLPTEKVDEVIVAKLPRPAYVLPRAKHVPKPKPLTKWQEYAKLKGIQKKKKSKLSWDEQLKKWIPLYGYKRAEALRNKEWLIEVPQNANPMEDQFAKRTDAKTERVAKNELQRLRNIAKTKNIKVPRMGVLNPDVSTAKDLQAAVTIAKSSTASIGKFQGSLPKEKEARGIATITPGASSRKRKAAPVSSEVEKAENLQAIDFVLNKKPKIDVERAVNKQINQQQLRKPEESMSSKPKAGGKGKKKGNSSSSSKKPKSGKGQRKGKNSGRKRR</sequence>
<evidence type="ECO:0000256" key="1">
    <source>
        <dbReference type="ARBA" id="ARBA00004123"/>
    </source>
</evidence>
<feature type="region of interest" description="Disordered" evidence="6">
    <location>
        <begin position="303"/>
        <end position="361"/>
    </location>
</feature>
<dbReference type="AlphaFoldDB" id="A0AAW1LR80"/>
<keyword evidence="8" id="KW-1185">Reference proteome</keyword>
<organism evidence="7 8">
    <name type="scientific">Popillia japonica</name>
    <name type="common">Japanese beetle</name>
    <dbReference type="NCBI Taxonomy" id="7064"/>
    <lineage>
        <taxon>Eukaryota</taxon>
        <taxon>Metazoa</taxon>
        <taxon>Ecdysozoa</taxon>
        <taxon>Arthropoda</taxon>
        <taxon>Hexapoda</taxon>
        <taxon>Insecta</taxon>
        <taxon>Pterygota</taxon>
        <taxon>Neoptera</taxon>
        <taxon>Endopterygota</taxon>
        <taxon>Coleoptera</taxon>
        <taxon>Polyphaga</taxon>
        <taxon>Scarabaeiformia</taxon>
        <taxon>Scarabaeidae</taxon>
        <taxon>Rutelinae</taxon>
        <taxon>Popillia</taxon>
    </lineage>
</organism>
<dbReference type="PANTHER" id="PTHR17602:SF4">
    <property type="entry name" value="RIBOSOME BIOGENESIS REGULATORY PROTEIN HOMOLOG"/>
    <property type="match status" value="1"/>
</dbReference>
<dbReference type="Proteomes" id="UP001458880">
    <property type="component" value="Unassembled WGS sequence"/>
</dbReference>
<keyword evidence="4 5" id="KW-0539">Nucleus</keyword>
<evidence type="ECO:0000256" key="3">
    <source>
        <dbReference type="ARBA" id="ARBA00022517"/>
    </source>
</evidence>
<evidence type="ECO:0000313" key="8">
    <source>
        <dbReference type="Proteomes" id="UP001458880"/>
    </source>
</evidence>
<protein>
    <recommendedName>
        <fullName evidence="5">Ribosome biogenesis regulatory protein</fullName>
    </recommendedName>
</protein>
<accession>A0AAW1LR80</accession>
<dbReference type="Pfam" id="PF04939">
    <property type="entry name" value="RRS1"/>
    <property type="match status" value="1"/>
</dbReference>
<reference evidence="7 8" key="1">
    <citation type="journal article" date="2024" name="BMC Genomics">
        <title>De novo assembly and annotation of Popillia japonica's genome with initial clues to its potential as an invasive pest.</title>
        <authorList>
            <person name="Cucini C."/>
            <person name="Boschi S."/>
            <person name="Funari R."/>
            <person name="Cardaioli E."/>
            <person name="Iannotti N."/>
            <person name="Marturano G."/>
            <person name="Paoli F."/>
            <person name="Bruttini M."/>
            <person name="Carapelli A."/>
            <person name="Frati F."/>
            <person name="Nardi F."/>
        </authorList>
    </citation>
    <scope>NUCLEOTIDE SEQUENCE [LARGE SCALE GENOMIC DNA]</scope>
    <source>
        <strain evidence="7">DMR45628</strain>
    </source>
</reference>
<comment type="caution">
    <text evidence="7">The sequence shown here is derived from an EMBL/GenBank/DDBJ whole genome shotgun (WGS) entry which is preliminary data.</text>
</comment>
<comment type="function">
    <text evidence="5">Involved in ribosomal large subunit assembly.</text>
</comment>
<keyword evidence="3 5" id="KW-0690">Ribosome biogenesis</keyword>
<evidence type="ECO:0000256" key="2">
    <source>
        <dbReference type="ARBA" id="ARBA00010077"/>
    </source>
</evidence>
<proteinExistence type="inferred from homology"/>
<feature type="region of interest" description="Disordered" evidence="6">
    <location>
        <begin position="249"/>
        <end position="279"/>
    </location>
</feature>
<dbReference type="GO" id="GO:0042273">
    <property type="term" value="P:ribosomal large subunit biogenesis"/>
    <property type="evidence" value="ECO:0007669"/>
    <property type="project" value="TreeGrafter"/>
</dbReference>
<comment type="subcellular location">
    <subcellularLocation>
        <location evidence="1 5">Nucleus</location>
    </subcellularLocation>
</comment>
<evidence type="ECO:0000256" key="6">
    <source>
        <dbReference type="SAM" id="MobiDB-lite"/>
    </source>
</evidence>
<name>A0AAW1LR80_POPJA</name>
<dbReference type="GO" id="GO:0030687">
    <property type="term" value="C:preribosome, large subunit precursor"/>
    <property type="evidence" value="ECO:0007669"/>
    <property type="project" value="TreeGrafter"/>
</dbReference>
<evidence type="ECO:0000256" key="4">
    <source>
        <dbReference type="ARBA" id="ARBA00023242"/>
    </source>
</evidence>
<gene>
    <name evidence="7" type="ORF">QE152_g10476</name>
</gene>
<comment type="similarity">
    <text evidence="2 5">Belongs to the RRS1 family.</text>
</comment>